<protein>
    <submittedName>
        <fullName evidence="2">Uncharacterized protein</fullName>
    </submittedName>
</protein>
<dbReference type="RefSeq" id="XP_013247663.1">
    <property type="nucleotide sequence ID" value="XM_013392209.1"/>
</dbReference>
<accession>U6GUF4</accession>
<reference evidence="2" key="2">
    <citation type="submission" date="2013-10" db="EMBL/GenBank/DDBJ databases">
        <authorList>
            <person name="Aslett M."/>
        </authorList>
    </citation>
    <scope>NUCLEOTIDE SEQUENCE</scope>
    <source>
        <strain evidence="2">Houghton</strain>
    </source>
</reference>
<organism evidence="2 3">
    <name type="scientific">Eimeria acervulina</name>
    <name type="common">Coccidian parasite</name>
    <dbReference type="NCBI Taxonomy" id="5801"/>
    <lineage>
        <taxon>Eukaryota</taxon>
        <taxon>Sar</taxon>
        <taxon>Alveolata</taxon>
        <taxon>Apicomplexa</taxon>
        <taxon>Conoidasida</taxon>
        <taxon>Coccidia</taxon>
        <taxon>Eucoccidiorida</taxon>
        <taxon>Eimeriorina</taxon>
        <taxon>Eimeriidae</taxon>
        <taxon>Eimeria</taxon>
    </lineage>
</organism>
<dbReference type="Proteomes" id="UP000018050">
    <property type="component" value="Unassembled WGS sequence"/>
</dbReference>
<dbReference type="EMBL" id="HG673346">
    <property type="protein sequence ID" value="CDI83177.1"/>
    <property type="molecule type" value="Genomic_DNA"/>
</dbReference>
<gene>
    <name evidence="2" type="ORF">EAH_00033930</name>
</gene>
<feature type="region of interest" description="Disordered" evidence="1">
    <location>
        <begin position="2080"/>
        <end position="2108"/>
    </location>
</feature>
<dbReference type="GeneID" id="25271463"/>
<proteinExistence type="predicted"/>
<name>U6GUF4_EIMAC</name>
<dbReference type="OrthoDB" id="346604at2759"/>
<evidence type="ECO:0000256" key="1">
    <source>
        <dbReference type="SAM" id="MobiDB-lite"/>
    </source>
</evidence>
<evidence type="ECO:0000313" key="3">
    <source>
        <dbReference type="Proteomes" id="UP000018050"/>
    </source>
</evidence>
<evidence type="ECO:0000313" key="2">
    <source>
        <dbReference type="EMBL" id="CDI83177.1"/>
    </source>
</evidence>
<dbReference type="OMA" id="WTVILNC"/>
<sequence length="2428" mass="275168">MVSDKLGLFTSRPVQYTAKLNIPQICLGVSNPELKLSLKADQVAGLANLLVTTLSSLFLDSWKHNMYAKLISDLRFPDTVEQSLCGFMVMVARDFLDPQNVGDIIDQALVPSEPSATQLIDFSTETISVDKFKEKHPFVFLPHHVETPVHVFTSELRKPGTTYYRIMRSLQSISLTILLDQSTSHWDPLVSHQIQPLTVGVGVKAQDLLISTLKDRAHKLPNLLEWVNRDVDYRALVATDWGPLISALSNWEAKDSVTNVFWLAAQSTGSPRLKALLERVNLPYSFLTWELVNQCIINGKESECSKLPLYFTSLQGRKWVQCTERIHWWKVFDNYTTEAVSACTQNGSRHSIRTFVVTAGKTLVLSVSDAAVPLEFELREPPDPRTQKILNSFPKTPRQMRSAFGYTELLSPFLTLITLARQAWGRLLRRLKKSHGPKISMRIKVSNEAPDFLRIVLEARGKVVHLVGRPLHMLQRIDPFRCEAGKELKSYLNYFQEDASTVHREGTPWEGLPANRVEVSYASDKLTPQTFMTLSHVLRFLFPKNVVDTILDSFSRGEGFQLRTAGGMRGTILFLREWYLTKKLLQSAYPEARDLEFQQDISEWHNPSRRNLENMLRRKESWTVILNCTESAENIRWEVLDLDVADQERMVVKQYAQDFGELATLASAVEKELSLEAGVDHVLRRMQETFFDYSYKRTLYIESPGAFLQQLIDSDSQQLAREFEHWLLQRLQGNSRNKRCRPGSFYGKAYAQYVALVAYYEKKDLAAPVPDLEEVKRFLLTASVPKGHLVRIPPEEDRQHSGIYRMVERVDLCTFVLEDANRFQIATDASLHIVRKFEDGDQISHQFLLRRQYKLTAKDVTTGVCKIRDRHSYQFELHPGETSPITTGKFADQGSKLTEGSWVLSDAKAAYNTLLELKTNYLTDIELERSIVQDCYTGLACIIRDERDLPVKVHYAIPELATYAWTGPWLWLFLNGLHAEYLSIISNEHFGASNGNELAPTSPEQSSFFRQTKLIVSRTAYAAYLLRKEREESAISGVKQHFRASTCGSRCAAWWLKANELKSMVRRLSEAGQAPMTPQHEQFILTRAISTTPLGEYWTSRICTYQKSFRKLFARLRLPDEQEATVPCSKVSAIIILATIMSDITLLIRRRAVTTGKVRMKNMEKLLSFLNENNVPVPCTYELPDAADLIQPSIPPDSEECMQRDASTNAFMHLKSLIDAAHVQIDDVIQEIRSRFTETLYSRLSPHFVSSSPQEYRRQAAAFREVDEDLDDLLAALHRPFSVWQGTFKHRQQEELLDMRMQQQCPFRPPQPTRHAKEVVPGAHNQLIQGYLPFVLLQSDPAAPYELQCDALKHLRWGLTKLGLASGEKTVSQAVQLFLEEENFAEVASFLPPPVEGFDADAECLPGSPTSVALLRDVWRKAQPDLDPRKPSRWRTIVTRHVDGALSQMDSTAECESQRNYFIREIMKALSHNTPIQVGDKAWSGSTLVVLERTELNVKFVRPAQFVEVPQPPEATTEPLFAANKVTIGDLVVASEGSLTYELLDIAQIGSVDCVSRLRRKDSGEAVLSRKPIFRLSGFQQGELVRKSSSIEVYEYMGTCGTTYALKGFVTGRMEWTVEDLIPLWEQLGRAYPQKELYISLFLVLTEFYKTEGSQISRIQFRKVLTLLESHNRISSSEKESFQTAFDRRINKESFYDLVHRVQQLAADLKSDLEAKIYSNAPTDTHKEMLFAWGNATIAALEAMWRGRSLWRILHKIHQQGLTGFFTEINTLAQRPDLSAAISSIKIDALRELGQRAINDYVPASGSTLMLPSIIDAVDQRSFQSSVSKEAQPTLNAFLNFVGEGVIPKRDLTTLMSSSSKVDGYRKTLQSRDSILPQSGLNATWTDKLMLKITEVIGSLMKQELGNKLSAGRIKSTLQPVILQELVDVSDLSFSSDNEKERVFGKLSEFLAEQVSHLYQVQNPGRVPRGHVLLEVFSLLEVDGSEVRELEERLRHQYSQLSQKYVDQLISAEVIDIKGVLDIIARLENTLGSLLTPMIDQALGLVKKATQVISKQRKKKERFLFNFDALSASLEKIDTSVTPKGKQRNTEESELFKTTASPKAPGAAKPMGSLKRIYSRFLAIGAGAVSTAGFHFLSKITGTIIPDHLTNLPLLFWPQITAGALNSSLRATFGRYIGPEAAQDIKLVQNAVWISGVEPWVDSLKMQTTALEQLLDEMEAGQQLGRDWWQKLPLLVFIKRSLDTARSSVFYPSNLYRVWSQIKFATSAPSGLYKVLMAPVKGLGSYLYLLLIELLNGILPAENGDFLVPRELLGQEQERPIMDIAVANPRDLIKYLHRLFDVLLKVYVPMVRELFNTGIQLVLQKLGHHISKDNGALEVWRLINHIADHDVDGEIEEILRELLFRVADDVLRVWPAMPLGSPQPWQQM</sequence>
<keyword evidence="3" id="KW-1185">Reference proteome</keyword>
<dbReference type="VEuPathDB" id="ToxoDB:EAH_00033930"/>
<reference evidence="2" key="1">
    <citation type="submission" date="2013-10" db="EMBL/GenBank/DDBJ databases">
        <title>Genomic analysis of the causative agents of coccidiosis in chickens.</title>
        <authorList>
            <person name="Reid A.J."/>
            <person name="Blake D."/>
            <person name="Billington K."/>
            <person name="Browne H."/>
            <person name="Dunn M."/>
            <person name="Hung S."/>
            <person name="Kawahara F."/>
            <person name="Miranda-Saavedra D."/>
            <person name="Mourier T."/>
            <person name="Nagra H."/>
            <person name="Otto T.D."/>
            <person name="Rawlings N."/>
            <person name="Sanchez A."/>
            <person name="Sanders M."/>
            <person name="Subramaniam C."/>
            <person name="Tay Y."/>
            <person name="Dear P."/>
            <person name="Doerig C."/>
            <person name="Gruber A."/>
            <person name="Parkinson J."/>
            <person name="Shirley M."/>
            <person name="Wan K.L."/>
            <person name="Berriman M."/>
            <person name="Tomley F."/>
            <person name="Pain A."/>
        </authorList>
    </citation>
    <scope>NUCLEOTIDE SEQUENCE</scope>
    <source>
        <strain evidence="2">Houghton</strain>
    </source>
</reference>